<dbReference type="OrthoDB" id="9801773at2"/>
<dbReference type="AlphaFoldDB" id="A0A1H4H4C6"/>
<evidence type="ECO:0000313" key="4">
    <source>
        <dbReference type="EMBL" id="SEB16586.1"/>
    </source>
</evidence>
<sequence length="301" mass="33374">MKIAITGGTGFVGQNLTRHFVLEGHDVYVLTRSPEKHKDTKNITYIGWLKPEFAPEAQLNELDAVINLAGESLNSGRWTEERKRSILDSRIKATENIVELIRKLKKKPEVLINASAVGFYGNSITEVFTEDTTKPGNGFLANVTTEWEKRASQAAKHDVRTVYLRFGIILGEEGALPKMAIPYKMMAGGKIGSGEQWLSWIHVDDVVGMIDFAMRNKEVVGPMNATAPTPKRNKDFGQTLGKVLGRPHWLPAPSFVIKTALGDMSTLLLDGQHVVPKKAIALGYDFIYPKLTPALEDVFKD</sequence>
<evidence type="ECO:0000259" key="3">
    <source>
        <dbReference type="Pfam" id="PF08338"/>
    </source>
</evidence>
<keyword evidence="5" id="KW-1185">Reference proteome</keyword>
<evidence type="ECO:0000256" key="1">
    <source>
        <dbReference type="ARBA" id="ARBA00009353"/>
    </source>
</evidence>
<feature type="domain" description="DUF1731" evidence="3">
    <location>
        <begin position="252"/>
        <end position="298"/>
    </location>
</feature>
<dbReference type="Gene3D" id="3.40.50.720">
    <property type="entry name" value="NAD(P)-binding Rossmann-like Domain"/>
    <property type="match status" value="1"/>
</dbReference>
<evidence type="ECO:0008006" key="6">
    <source>
        <dbReference type="Google" id="ProtNLM"/>
    </source>
</evidence>
<dbReference type="InterPro" id="IPR036291">
    <property type="entry name" value="NAD(P)-bd_dom_sf"/>
</dbReference>
<dbReference type="InterPro" id="IPR010099">
    <property type="entry name" value="SDR39U1"/>
</dbReference>
<name>A0A1H4H4C6_9BACI</name>
<dbReference type="NCBIfam" id="TIGR01777">
    <property type="entry name" value="yfcH"/>
    <property type="match status" value="1"/>
</dbReference>
<dbReference type="Pfam" id="PF08338">
    <property type="entry name" value="DUF1731"/>
    <property type="match status" value="1"/>
</dbReference>
<dbReference type="Pfam" id="PF01370">
    <property type="entry name" value="Epimerase"/>
    <property type="match status" value="1"/>
</dbReference>
<proteinExistence type="inferred from homology"/>
<dbReference type="CDD" id="cd05242">
    <property type="entry name" value="SDR_a8"/>
    <property type="match status" value="1"/>
</dbReference>
<evidence type="ECO:0000259" key="2">
    <source>
        <dbReference type="Pfam" id="PF01370"/>
    </source>
</evidence>
<dbReference type="EMBL" id="FNQR01000022">
    <property type="protein sequence ID" value="SEB16586.1"/>
    <property type="molecule type" value="Genomic_DNA"/>
</dbReference>
<organism evidence="4 5">
    <name type="scientific">Thalassobacillus cyri</name>
    <dbReference type="NCBI Taxonomy" id="571932"/>
    <lineage>
        <taxon>Bacteria</taxon>
        <taxon>Bacillati</taxon>
        <taxon>Bacillota</taxon>
        <taxon>Bacilli</taxon>
        <taxon>Bacillales</taxon>
        <taxon>Bacillaceae</taxon>
        <taxon>Thalassobacillus</taxon>
    </lineage>
</organism>
<protein>
    <recommendedName>
        <fullName evidence="6">TIGR01777 family protein</fullName>
    </recommendedName>
</protein>
<evidence type="ECO:0000313" key="5">
    <source>
        <dbReference type="Proteomes" id="UP000198584"/>
    </source>
</evidence>
<dbReference type="STRING" id="571932.SAMN05421743_12240"/>
<dbReference type="InterPro" id="IPR001509">
    <property type="entry name" value="Epimerase_deHydtase"/>
</dbReference>
<reference evidence="4 5" key="1">
    <citation type="submission" date="2016-10" db="EMBL/GenBank/DDBJ databases">
        <authorList>
            <person name="de Groot N.N."/>
        </authorList>
    </citation>
    <scope>NUCLEOTIDE SEQUENCE [LARGE SCALE GENOMIC DNA]</scope>
    <source>
        <strain evidence="4 5">CCM7597</strain>
    </source>
</reference>
<comment type="similarity">
    <text evidence="1">Belongs to the NAD(P)-dependent epimerase/dehydratase family. SDR39U1 subfamily.</text>
</comment>
<dbReference type="SUPFAM" id="SSF51735">
    <property type="entry name" value="NAD(P)-binding Rossmann-fold domains"/>
    <property type="match status" value="1"/>
</dbReference>
<dbReference type="PANTHER" id="PTHR11092">
    <property type="entry name" value="SUGAR NUCLEOTIDE EPIMERASE RELATED"/>
    <property type="match status" value="1"/>
</dbReference>
<accession>A0A1H4H4C6</accession>
<gene>
    <name evidence="4" type="ORF">SAMN05421743_12240</name>
</gene>
<feature type="domain" description="NAD-dependent epimerase/dehydratase" evidence="2">
    <location>
        <begin position="3"/>
        <end position="218"/>
    </location>
</feature>
<dbReference type="InterPro" id="IPR013549">
    <property type="entry name" value="DUF1731"/>
</dbReference>
<dbReference type="RefSeq" id="WP_093046555.1">
    <property type="nucleotide sequence ID" value="NZ_FNQR01000022.1"/>
</dbReference>
<dbReference type="Proteomes" id="UP000198584">
    <property type="component" value="Unassembled WGS sequence"/>
</dbReference>
<dbReference type="PANTHER" id="PTHR11092:SF0">
    <property type="entry name" value="EPIMERASE FAMILY PROTEIN SDR39U1"/>
    <property type="match status" value="1"/>
</dbReference>